<name>S0F6L0_9BACT</name>
<dbReference type="HOGENOM" id="CLU_1966121_0_0_10"/>
<evidence type="ECO:0000313" key="3">
    <source>
        <dbReference type="EMBL" id="EEF75968.1"/>
    </source>
</evidence>
<organism evidence="3 4">
    <name type="scientific">Phocaeicola coprophilus DSM 18228 = JCM 13818</name>
    <dbReference type="NCBI Taxonomy" id="547042"/>
    <lineage>
        <taxon>Bacteria</taxon>
        <taxon>Pseudomonadati</taxon>
        <taxon>Bacteroidota</taxon>
        <taxon>Bacteroidia</taxon>
        <taxon>Bacteroidales</taxon>
        <taxon>Bacteroidaceae</taxon>
        <taxon>Phocaeicola</taxon>
    </lineage>
</organism>
<evidence type="ECO:0000256" key="1">
    <source>
        <dbReference type="SAM" id="MobiDB-lite"/>
    </source>
</evidence>
<comment type="caution">
    <text evidence="3">The sequence shown here is derived from an EMBL/GenBank/DDBJ whole genome shotgun (WGS) entry which is preliminary data.</text>
</comment>
<sequence length="127" mass="13706">MQTILLLKSAFLCVSRFFGLSSFDTVTTLILSRLASFLPFFEVIPEIFSNLGRGNVSGLSIAGLVAAAFLVFGRFGWLGKIAGALLGMMLIGNNSGIIHTATQENMARTQTQSATEEEQVRTGGMRR</sequence>
<evidence type="ECO:0000256" key="2">
    <source>
        <dbReference type="SAM" id="Phobius"/>
    </source>
</evidence>
<keyword evidence="2" id="KW-0472">Membrane</keyword>
<feature type="region of interest" description="Disordered" evidence="1">
    <location>
        <begin position="105"/>
        <end position="127"/>
    </location>
</feature>
<gene>
    <name evidence="3" type="ORF">BACCOPRO_01462</name>
</gene>
<keyword evidence="4" id="KW-1185">Reference proteome</keyword>
<dbReference type="AlphaFoldDB" id="S0F6L0"/>
<reference evidence="3 4" key="1">
    <citation type="submission" date="2008-12" db="EMBL/GenBank/DDBJ databases">
        <authorList>
            <person name="Fulton L."/>
            <person name="Clifton S."/>
            <person name="Fulton B."/>
            <person name="Xu J."/>
            <person name="Minx P."/>
            <person name="Pepin K.H."/>
            <person name="Johnson M."/>
            <person name="Bhonagiri V."/>
            <person name="Nash W.E."/>
            <person name="Mardis E.R."/>
            <person name="Wilson R.K."/>
        </authorList>
    </citation>
    <scope>NUCLEOTIDE SEQUENCE [LARGE SCALE GENOMIC DNA]</scope>
    <source>
        <strain evidence="3 4">DSM 18228</strain>
    </source>
</reference>
<proteinExistence type="predicted"/>
<dbReference type="EMBL" id="ACBW01000106">
    <property type="protein sequence ID" value="EEF75968.1"/>
    <property type="molecule type" value="Genomic_DNA"/>
</dbReference>
<dbReference type="STRING" id="547042.BACCOPRO_01462"/>
<keyword evidence="2" id="KW-1133">Transmembrane helix</keyword>
<keyword evidence="2" id="KW-0812">Transmembrane</keyword>
<feature type="compositionally biased region" description="Polar residues" evidence="1">
    <location>
        <begin position="105"/>
        <end position="114"/>
    </location>
</feature>
<feature type="transmembrane region" description="Helical" evidence="2">
    <location>
        <begin position="56"/>
        <end position="79"/>
    </location>
</feature>
<protein>
    <submittedName>
        <fullName evidence="3">Uncharacterized protein</fullName>
    </submittedName>
</protein>
<evidence type="ECO:0000313" key="4">
    <source>
        <dbReference type="Proteomes" id="UP000014073"/>
    </source>
</evidence>
<dbReference type="Proteomes" id="UP000014073">
    <property type="component" value="Unassembled WGS sequence"/>
</dbReference>
<accession>S0F6L0</accession>